<gene>
    <name evidence="1" type="ORF">EWV54_17780</name>
</gene>
<sequence length="101" mass="11687">MTTNAAKTQWQYLEKRPNSWRQQLYIKGTRIKASVIYSDMIANQETPQETAENWDLPLAVVEEVMEYCQTHQVLLNSEAAEERRIVLEGVTIEPTFTEILG</sequence>
<evidence type="ECO:0000313" key="2">
    <source>
        <dbReference type="Proteomes" id="UP000319191"/>
    </source>
</evidence>
<proteinExistence type="predicted"/>
<reference evidence="1 2" key="1">
    <citation type="submission" date="2019-01" db="EMBL/GenBank/DDBJ databases">
        <title>Coherence of Microcystis species and biogeography revealed through population genomics.</title>
        <authorList>
            <person name="Perez-Carrascal O.M."/>
            <person name="Terrat Y."/>
            <person name="Giani A."/>
            <person name="Fortin N."/>
            <person name="Tromas N."/>
            <person name="Shapiro B.J."/>
        </authorList>
    </citation>
    <scope>NUCLEOTIDE SEQUENCE [LARGE SCALE GENOMIC DNA]</scope>
    <source>
        <strain evidence="1">Mn_MB_F_20050700_S1D</strain>
    </source>
</reference>
<organism evidence="1 2">
    <name type="scientific">Microcystis novacekii Mn_MB_F_20050700_S1D</name>
    <dbReference type="NCBI Taxonomy" id="2486266"/>
    <lineage>
        <taxon>Bacteria</taxon>
        <taxon>Bacillati</taxon>
        <taxon>Cyanobacteriota</taxon>
        <taxon>Cyanophyceae</taxon>
        <taxon>Oscillatoriophycideae</taxon>
        <taxon>Chroococcales</taxon>
        <taxon>Microcystaceae</taxon>
        <taxon>Microcystis</taxon>
    </lineage>
</organism>
<protein>
    <submittedName>
        <fullName evidence="1">DUF433 domain-containing protein</fullName>
    </submittedName>
</protein>
<comment type="caution">
    <text evidence="1">The sequence shown here is derived from an EMBL/GenBank/DDBJ whole genome shotgun (WGS) entry which is preliminary data.</text>
</comment>
<name>A0A552IM67_9CHRO</name>
<dbReference type="EMBL" id="SFAV01000249">
    <property type="protein sequence ID" value="TRU84533.1"/>
    <property type="molecule type" value="Genomic_DNA"/>
</dbReference>
<dbReference type="AlphaFoldDB" id="A0A552IM67"/>
<dbReference type="Proteomes" id="UP000319191">
    <property type="component" value="Unassembled WGS sequence"/>
</dbReference>
<evidence type="ECO:0000313" key="1">
    <source>
        <dbReference type="EMBL" id="TRU84533.1"/>
    </source>
</evidence>
<dbReference type="InterPro" id="IPR036388">
    <property type="entry name" value="WH-like_DNA-bd_sf"/>
</dbReference>
<accession>A0A552IM67</accession>
<dbReference type="Gene3D" id="1.10.10.10">
    <property type="entry name" value="Winged helix-like DNA-binding domain superfamily/Winged helix DNA-binding domain"/>
    <property type="match status" value="1"/>
</dbReference>